<keyword evidence="1" id="KW-0472">Membrane</keyword>
<keyword evidence="1" id="KW-1133">Transmembrane helix</keyword>
<keyword evidence="1" id="KW-0812">Transmembrane</keyword>
<reference evidence="2 3" key="1">
    <citation type="submission" date="2018-05" db="EMBL/GenBank/DDBJ databases">
        <title>Whole genome sequencing of Vibrio phage VP-1.</title>
        <authorList>
            <person name="Nandita M."/>
            <person name="Bhat S.G."/>
        </authorList>
    </citation>
    <scope>NUCLEOTIDE SEQUENCE [LARGE SCALE GENOMIC DNA]</scope>
</reference>
<dbReference type="EMBL" id="MH363700">
    <property type="protein sequence ID" value="AWY10133.1"/>
    <property type="molecule type" value="Genomic_DNA"/>
</dbReference>
<evidence type="ECO:0000256" key="1">
    <source>
        <dbReference type="SAM" id="Phobius"/>
    </source>
</evidence>
<feature type="transmembrane region" description="Helical" evidence="1">
    <location>
        <begin position="54"/>
        <end position="76"/>
    </location>
</feature>
<evidence type="ECO:0000313" key="2">
    <source>
        <dbReference type="EMBL" id="AWY10133.1"/>
    </source>
</evidence>
<proteinExistence type="predicted"/>
<sequence length="152" mass="16928">MGFFKTIQAIFSDTGLVSTVGKGIDKAIFTDEEKSDAWMLLIQAYHPFKLAQRYIALGLLFLMGIGFIASAVVRIVGSALCDPVMMQGANDTIIYYKWWIEDSAWLATTTIAMFGEPFLYAVAFFFAGGTMNGVVELMAKRRNRLMGIKQDK</sequence>
<feature type="transmembrane region" description="Helical" evidence="1">
    <location>
        <begin position="118"/>
        <end position="139"/>
    </location>
</feature>
<dbReference type="Proteomes" id="UP000305753">
    <property type="component" value="Segment"/>
</dbReference>
<name>A0A4P2TEX5_9CAUD</name>
<protein>
    <submittedName>
        <fullName evidence="2">TM helix containing protein</fullName>
    </submittedName>
</protein>
<evidence type="ECO:0000313" key="3">
    <source>
        <dbReference type="Proteomes" id="UP000305753"/>
    </source>
</evidence>
<organism evidence="2 3">
    <name type="scientific">Vibrio phage VP-1</name>
    <dbReference type="NCBI Taxonomy" id="2234088"/>
    <lineage>
        <taxon>Viruses</taxon>
        <taxon>Duplodnaviria</taxon>
        <taxon>Heunggongvirae</taxon>
        <taxon>Uroviricota</taxon>
        <taxon>Caudoviricetes</taxon>
        <taxon>Pantevenvirales</taxon>
        <taxon>Ackermannviridae</taxon>
        <taxon>Vapseptimavirus</taxon>
        <taxon>Vapseptimavirus VAP7</taxon>
    </lineage>
</organism>
<accession>A0A4P2TEX5</accession>